<evidence type="ECO:0000256" key="1">
    <source>
        <dbReference type="ARBA" id="ARBA00003456"/>
    </source>
</evidence>
<evidence type="ECO:0000256" key="7">
    <source>
        <dbReference type="ARBA" id="ARBA00023136"/>
    </source>
</evidence>
<keyword evidence="10" id="KW-1003">Cell membrane</keyword>
<dbReference type="GO" id="GO:0005524">
    <property type="term" value="F:ATP binding"/>
    <property type="evidence" value="ECO:0007669"/>
    <property type="project" value="UniProtKB-UniRule"/>
</dbReference>
<dbReference type="GO" id="GO:0005886">
    <property type="term" value="C:plasma membrane"/>
    <property type="evidence" value="ECO:0007669"/>
    <property type="project" value="UniProtKB-SubCell"/>
</dbReference>
<keyword evidence="6 10" id="KW-0406">Ion transport</keyword>
<keyword evidence="5 10" id="KW-0375">Hydrogen ion transport</keyword>
<proteinExistence type="inferred from homology"/>
<dbReference type="GO" id="GO:0045259">
    <property type="term" value="C:proton-transporting ATP synthase complex"/>
    <property type="evidence" value="ECO:0007669"/>
    <property type="project" value="UniProtKB-KW"/>
</dbReference>
<comment type="function">
    <text evidence="1 10">Produces ATP from ADP in the presence of a proton gradient across the membrane. The gamma chain is believed to be important in regulating ATPase activity and the flow of protons through the CF(0) complex.</text>
</comment>
<dbReference type="GO" id="GO:0042777">
    <property type="term" value="P:proton motive force-driven plasma membrane ATP synthesis"/>
    <property type="evidence" value="ECO:0007669"/>
    <property type="project" value="UniProtKB-UniRule"/>
</dbReference>
<dbReference type="Proteomes" id="UP000214588">
    <property type="component" value="Unassembled WGS sequence"/>
</dbReference>
<dbReference type="PRINTS" id="PR00126">
    <property type="entry name" value="ATPASEGAMMA"/>
</dbReference>
<dbReference type="GO" id="GO:0046933">
    <property type="term" value="F:proton-transporting ATP synthase activity, rotational mechanism"/>
    <property type="evidence" value="ECO:0007669"/>
    <property type="project" value="UniProtKB-UniRule"/>
</dbReference>
<organism evidence="11 12">
    <name type="scientific">Natranaerobius trueperi</name>
    <dbReference type="NCBI Taxonomy" id="759412"/>
    <lineage>
        <taxon>Bacteria</taxon>
        <taxon>Bacillati</taxon>
        <taxon>Bacillota</taxon>
        <taxon>Clostridia</taxon>
        <taxon>Natranaerobiales</taxon>
        <taxon>Natranaerobiaceae</taxon>
        <taxon>Natranaerobius</taxon>
    </lineage>
</organism>
<dbReference type="EMBL" id="NIQC01000003">
    <property type="protein sequence ID" value="OWZ84605.1"/>
    <property type="molecule type" value="Genomic_DNA"/>
</dbReference>
<dbReference type="PANTHER" id="PTHR11693:SF22">
    <property type="entry name" value="ATP SYNTHASE SUBUNIT GAMMA, MITOCHONDRIAL"/>
    <property type="match status" value="1"/>
</dbReference>
<protein>
    <recommendedName>
        <fullName evidence="10">ATP synthase gamma chain</fullName>
    </recommendedName>
    <alternativeName>
        <fullName evidence="10">ATP synthase F1 sector gamma subunit</fullName>
    </alternativeName>
    <alternativeName>
        <fullName evidence="10">F-ATPase gamma subunit</fullName>
    </alternativeName>
</protein>
<dbReference type="CDD" id="cd12151">
    <property type="entry name" value="F1-ATPase_gamma"/>
    <property type="match status" value="1"/>
</dbReference>
<keyword evidence="7 10" id="KW-0472">Membrane</keyword>
<evidence type="ECO:0000256" key="2">
    <source>
        <dbReference type="ARBA" id="ARBA00004170"/>
    </source>
</evidence>
<dbReference type="Gene3D" id="3.40.1380.10">
    <property type="match status" value="1"/>
</dbReference>
<dbReference type="SUPFAM" id="SSF52943">
    <property type="entry name" value="ATP synthase (F1-ATPase), gamma subunit"/>
    <property type="match status" value="1"/>
</dbReference>
<gene>
    <name evidence="10 11" type="primary">atpG</name>
    <name evidence="11" type="ORF">CDO51_02260</name>
</gene>
<evidence type="ECO:0000256" key="4">
    <source>
        <dbReference type="ARBA" id="ARBA00022448"/>
    </source>
</evidence>
<dbReference type="RefSeq" id="WP_089022675.1">
    <property type="nucleotide sequence ID" value="NZ_NIQC01000003.1"/>
</dbReference>
<dbReference type="InterPro" id="IPR035968">
    <property type="entry name" value="ATP_synth_F1_ATPase_gsu"/>
</dbReference>
<dbReference type="HAMAP" id="MF_00815">
    <property type="entry name" value="ATP_synth_gamma_bact"/>
    <property type="match status" value="1"/>
</dbReference>
<keyword evidence="4 10" id="KW-0813">Transport</keyword>
<evidence type="ECO:0000256" key="8">
    <source>
        <dbReference type="ARBA" id="ARBA00023196"/>
    </source>
</evidence>
<comment type="caution">
    <text evidence="11">The sequence shown here is derived from an EMBL/GenBank/DDBJ whole genome shotgun (WGS) entry which is preliminary data.</text>
</comment>
<evidence type="ECO:0000313" key="12">
    <source>
        <dbReference type="Proteomes" id="UP000214588"/>
    </source>
</evidence>
<dbReference type="AlphaFoldDB" id="A0A226C089"/>
<dbReference type="Gene3D" id="1.10.287.80">
    <property type="entry name" value="ATP synthase, gamma subunit, helix hairpin domain"/>
    <property type="match status" value="1"/>
</dbReference>
<dbReference type="OrthoDB" id="9812769at2"/>
<accession>A0A226C089</accession>
<name>A0A226C089_9FIRM</name>
<sequence>MQSTREIKRRIKSVNSTKQITRAMEMVSAAKLRKSQQRVESNRPYEERMRQSIHRILSQAKLVDHPLMRDPKQDLPTAHIIIAADRGLCGGYNVNVSKEAASKIGEQKEDTKIIAVGKYARDYFKKRDYQVVSEYVDIDDYPSFDRAKSIAEAVEQMFYDGVVGEVYLTFSEFKNAMVQTPVTRKVLPMSSELFGTGDESNDEAKASFETGEMAGLEDQIYKFEPSPGVVLGGLLSSYLKSSLFRALLEAKASEQGARMTAMKSATDNADDMIEDLTLTYNKARQGAITQEILEVVSGAQALE</sequence>
<evidence type="ECO:0000256" key="5">
    <source>
        <dbReference type="ARBA" id="ARBA00022781"/>
    </source>
</evidence>
<keyword evidence="9 10" id="KW-0066">ATP synthesis</keyword>
<dbReference type="Pfam" id="PF00231">
    <property type="entry name" value="ATP-synt"/>
    <property type="match status" value="1"/>
</dbReference>
<evidence type="ECO:0000256" key="6">
    <source>
        <dbReference type="ARBA" id="ARBA00023065"/>
    </source>
</evidence>
<keyword evidence="8 10" id="KW-0139">CF(1)</keyword>
<dbReference type="NCBIfam" id="TIGR01146">
    <property type="entry name" value="ATPsyn_F1gamma"/>
    <property type="match status" value="1"/>
</dbReference>
<evidence type="ECO:0000256" key="3">
    <source>
        <dbReference type="ARBA" id="ARBA00007681"/>
    </source>
</evidence>
<dbReference type="InterPro" id="IPR023632">
    <property type="entry name" value="ATP_synth_F1_gsu_CS"/>
</dbReference>
<evidence type="ECO:0000256" key="10">
    <source>
        <dbReference type="HAMAP-Rule" id="MF_00815"/>
    </source>
</evidence>
<comment type="similarity">
    <text evidence="3 10">Belongs to the ATPase gamma chain family.</text>
</comment>
<dbReference type="PROSITE" id="PS00153">
    <property type="entry name" value="ATPASE_GAMMA"/>
    <property type="match status" value="1"/>
</dbReference>
<keyword evidence="12" id="KW-1185">Reference proteome</keyword>
<dbReference type="InterPro" id="IPR000131">
    <property type="entry name" value="ATP_synth_F1_gsu"/>
</dbReference>
<dbReference type="PANTHER" id="PTHR11693">
    <property type="entry name" value="ATP SYNTHASE GAMMA CHAIN"/>
    <property type="match status" value="1"/>
</dbReference>
<evidence type="ECO:0000256" key="9">
    <source>
        <dbReference type="ARBA" id="ARBA00023310"/>
    </source>
</evidence>
<reference evidence="11 12" key="1">
    <citation type="submission" date="2017-06" db="EMBL/GenBank/DDBJ databases">
        <title>Draft Genome Sequence of Natranaerobius trueperi halophilic, alkalithermophilic bacteria from soda lakes.</title>
        <authorList>
            <person name="Zhao B."/>
        </authorList>
    </citation>
    <scope>NUCLEOTIDE SEQUENCE [LARGE SCALE GENOMIC DNA]</scope>
    <source>
        <strain evidence="11 12">DSM 18760</strain>
    </source>
</reference>
<comment type="subcellular location">
    <subcellularLocation>
        <location evidence="10">Cell membrane</location>
        <topology evidence="10">Peripheral membrane protein</topology>
    </subcellularLocation>
    <subcellularLocation>
        <location evidence="2">Membrane</location>
        <topology evidence="2">Peripheral membrane protein</topology>
    </subcellularLocation>
</comment>
<comment type="subunit">
    <text evidence="10">F-type ATPases have 2 components, CF(1) - the catalytic core - and CF(0) - the membrane proton channel. CF(1) has five subunits: alpha(3), beta(3), gamma(1), delta(1), epsilon(1). CF(0) has three main subunits: a, b and c.</text>
</comment>
<evidence type="ECO:0000313" key="11">
    <source>
        <dbReference type="EMBL" id="OWZ84605.1"/>
    </source>
</evidence>